<organism evidence="2 3">
    <name type="scientific">Lacimicrobium alkaliphilum</name>
    <dbReference type="NCBI Taxonomy" id="1526571"/>
    <lineage>
        <taxon>Bacteria</taxon>
        <taxon>Pseudomonadati</taxon>
        <taxon>Pseudomonadota</taxon>
        <taxon>Gammaproteobacteria</taxon>
        <taxon>Alteromonadales</taxon>
        <taxon>Alteromonadaceae</taxon>
        <taxon>Lacimicrobium</taxon>
    </lineage>
</organism>
<feature type="transmembrane region" description="Helical" evidence="1">
    <location>
        <begin position="12"/>
        <end position="30"/>
    </location>
</feature>
<keyword evidence="3" id="KW-1185">Reference proteome</keyword>
<evidence type="ECO:0000256" key="1">
    <source>
        <dbReference type="SAM" id="Phobius"/>
    </source>
</evidence>
<dbReference type="Proteomes" id="UP000614272">
    <property type="component" value="Unassembled WGS sequence"/>
</dbReference>
<reference evidence="3" key="1">
    <citation type="journal article" date="2019" name="Int. J. Syst. Evol. Microbiol.">
        <title>The Global Catalogue of Microorganisms (GCM) 10K type strain sequencing project: providing services to taxonomists for standard genome sequencing and annotation.</title>
        <authorList>
            <consortium name="The Broad Institute Genomics Platform"/>
            <consortium name="The Broad Institute Genome Sequencing Center for Infectious Disease"/>
            <person name="Wu L."/>
            <person name="Ma J."/>
        </authorList>
    </citation>
    <scope>NUCLEOTIDE SEQUENCE [LARGE SCALE GENOMIC DNA]</scope>
    <source>
        <strain evidence="3">CGMCC 1.12923</strain>
    </source>
</reference>
<evidence type="ECO:0000313" key="3">
    <source>
        <dbReference type="Proteomes" id="UP000614272"/>
    </source>
</evidence>
<accession>A0ABQ1RGR2</accession>
<gene>
    <name evidence="2" type="ORF">GCM10011357_23670</name>
</gene>
<sequence>MNFWVELLISSLLLLGGLFVLVGSIGLIRLKDLYVRLHAPTKATTLGLGGILVGSMVYMSHQYGHLTIHELLITLFLVITAPVTAHILAKVALHHEVTMMKRTRNQRHVTTARMQLPPEEQEKQ</sequence>
<dbReference type="Pfam" id="PF03334">
    <property type="entry name" value="PhaG_MnhG_YufB"/>
    <property type="match status" value="1"/>
</dbReference>
<feature type="transmembrane region" description="Helical" evidence="1">
    <location>
        <begin position="71"/>
        <end position="93"/>
    </location>
</feature>
<keyword evidence="1" id="KW-0472">Membrane</keyword>
<dbReference type="EMBL" id="BMGJ01000009">
    <property type="protein sequence ID" value="GGD67812.1"/>
    <property type="molecule type" value="Genomic_DNA"/>
</dbReference>
<proteinExistence type="predicted"/>
<dbReference type="PANTHER" id="PTHR34703">
    <property type="entry name" value="ANTIPORTER SUBUNIT MNHG2-RELATED"/>
    <property type="match status" value="1"/>
</dbReference>
<dbReference type="InterPro" id="IPR005133">
    <property type="entry name" value="PhaG_MnhG_YufB"/>
</dbReference>
<dbReference type="NCBIfam" id="TIGR01300">
    <property type="entry name" value="CPA3_mnhG_phaG"/>
    <property type="match status" value="1"/>
</dbReference>
<keyword evidence="1" id="KW-0812">Transmembrane</keyword>
<comment type="caution">
    <text evidence="2">The sequence shown here is derived from an EMBL/GenBank/DDBJ whole genome shotgun (WGS) entry which is preliminary data.</text>
</comment>
<feature type="transmembrane region" description="Helical" evidence="1">
    <location>
        <begin position="42"/>
        <end position="59"/>
    </location>
</feature>
<name>A0ABQ1RGR2_9ALTE</name>
<dbReference type="RefSeq" id="WP_099035145.1">
    <property type="nucleotide sequence ID" value="NZ_BMGJ01000009.1"/>
</dbReference>
<dbReference type="NCBIfam" id="NF009316">
    <property type="entry name" value="PRK12674.1-5"/>
    <property type="match status" value="1"/>
</dbReference>
<protein>
    <submittedName>
        <fullName evidence="2">Monovalent cation/H+ antiporter subunit G</fullName>
    </submittedName>
</protein>
<evidence type="ECO:0000313" key="2">
    <source>
        <dbReference type="EMBL" id="GGD67812.1"/>
    </source>
</evidence>
<dbReference type="PANTHER" id="PTHR34703:SF1">
    <property type="entry name" value="ANTIPORTER SUBUNIT MNHG2-RELATED"/>
    <property type="match status" value="1"/>
</dbReference>
<keyword evidence="1" id="KW-1133">Transmembrane helix</keyword>